<dbReference type="InterPro" id="IPR000515">
    <property type="entry name" value="MetI-like"/>
</dbReference>
<feature type="transmembrane region" description="Helical" evidence="7">
    <location>
        <begin position="176"/>
        <end position="195"/>
    </location>
</feature>
<evidence type="ECO:0000256" key="5">
    <source>
        <dbReference type="ARBA" id="ARBA00022989"/>
    </source>
</evidence>
<feature type="transmembrane region" description="Helical" evidence="7">
    <location>
        <begin position="139"/>
        <end position="164"/>
    </location>
</feature>
<comment type="similarity">
    <text evidence="7">Belongs to the binding-protein-dependent transport system permease family.</text>
</comment>
<evidence type="ECO:0000256" key="2">
    <source>
        <dbReference type="ARBA" id="ARBA00022448"/>
    </source>
</evidence>
<feature type="transmembrane region" description="Helical" evidence="7">
    <location>
        <begin position="279"/>
        <end position="301"/>
    </location>
</feature>
<evidence type="ECO:0000313" key="9">
    <source>
        <dbReference type="EMBL" id="MBP2028514.1"/>
    </source>
</evidence>
<organism evidence="9 10">
    <name type="scientific">Acetoanaerobium pronyense</name>
    <dbReference type="NCBI Taxonomy" id="1482736"/>
    <lineage>
        <taxon>Bacteria</taxon>
        <taxon>Bacillati</taxon>
        <taxon>Bacillota</taxon>
        <taxon>Clostridia</taxon>
        <taxon>Peptostreptococcales</taxon>
        <taxon>Filifactoraceae</taxon>
        <taxon>Acetoanaerobium</taxon>
    </lineage>
</organism>
<dbReference type="Proteomes" id="UP001314903">
    <property type="component" value="Unassembled WGS sequence"/>
</dbReference>
<reference evidence="9 10" key="1">
    <citation type="submission" date="2021-03" db="EMBL/GenBank/DDBJ databases">
        <title>Genomic Encyclopedia of Type Strains, Phase IV (KMG-IV): sequencing the most valuable type-strain genomes for metagenomic binning, comparative biology and taxonomic classification.</title>
        <authorList>
            <person name="Goeker M."/>
        </authorList>
    </citation>
    <scope>NUCLEOTIDE SEQUENCE [LARGE SCALE GENOMIC DNA]</scope>
    <source>
        <strain evidence="9 10">DSM 27512</strain>
    </source>
</reference>
<dbReference type="NCBIfam" id="NF045469">
    <property type="entry name" value="Opp1B"/>
    <property type="match status" value="1"/>
</dbReference>
<comment type="subcellular location">
    <subcellularLocation>
        <location evidence="1 7">Cell membrane</location>
        <topology evidence="1 7">Multi-pass membrane protein</topology>
    </subcellularLocation>
</comment>
<evidence type="ECO:0000256" key="1">
    <source>
        <dbReference type="ARBA" id="ARBA00004651"/>
    </source>
</evidence>
<dbReference type="PROSITE" id="PS51257">
    <property type="entry name" value="PROKAR_LIPOPROTEIN"/>
    <property type="match status" value="1"/>
</dbReference>
<dbReference type="PANTHER" id="PTHR43163">
    <property type="entry name" value="DIPEPTIDE TRANSPORT SYSTEM PERMEASE PROTEIN DPPB-RELATED"/>
    <property type="match status" value="1"/>
</dbReference>
<evidence type="ECO:0000256" key="7">
    <source>
        <dbReference type="RuleBase" id="RU363032"/>
    </source>
</evidence>
<name>A0ABS4KL55_9FIRM</name>
<keyword evidence="3" id="KW-1003">Cell membrane</keyword>
<dbReference type="InterPro" id="IPR045621">
    <property type="entry name" value="BPD_transp_1_N"/>
</dbReference>
<dbReference type="InterPro" id="IPR050036">
    <property type="entry name" value="CntB"/>
</dbReference>
<keyword evidence="5 7" id="KW-1133">Transmembrane helix</keyword>
<keyword evidence="10" id="KW-1185">Reference proteome</keyword>
<keyword evidence="2 7" id="KW-0813">Transport</keyword>
<dbReference type="PANTHER" id="PTHR43163:SF6">
    <property type="entry name" value="DIPEPTIDE TRANSPORT SYSTEM PERMEASE PROTEIN DPPB-RELATED"/>
    <property type="match status" value="1"/>
</dbReference>
<dbReference type="InterPro" id="IPR035906">
    <property type="entry name" value="MetI-like_sf"/>
</dbReference>
<evidence type="ECO:0000313" key="10">
    <source>
        <dbReference type="Proteomes" id="UP001314903"/>
    </source>
</evidence>
<dbReference type="Gene3D" id="1.10.3720.10">
    <property type="entry name" value="MetI-like"/>
    <property type="match status" value="1"/>
</dbReference>
<proteinExistence type="inferred from homology"/>
<evidence type="ECO:0000256" key="6">
    <source>
        <dbReference type="ARBA" id="ARBA00023136"/>
    </source>
</evidence>
<dbReference type="RefSeq" id="WP_209661563.1">
    <property type="nucleotide sequence ID" value="NZ_JAGGLI010000031.1"/>
</dbReference>
<dbReference type="EMBL" id="JAGGLI010000031">
    <property type="protein sequence ID" value="MBP2028514.1"/>
    <property type="molecule type" value="Genomic_DNA"/>
</dbReference>
<protein>
    <submittedName>
        <fullName evidence="9">Nickel transport system permease protein</fullName>
    </submittedName>
</protein>
<gene>
    <name evidence="9" type="ORF">J2Z35_002340</name>
</gene>
<keyword evidence="4 7" id="KW-0812">Transmembrane</keyword>
<feature type="domain" description="ABC transmembrane type-1" evidence="8">
    <location>
        <begin position="100"/>
        <end position="302"/>
    </location>
</feature>
<comment type="caution">
    <text evidence="9">The sequence shown here is derived from an EMBL/GenBank/DDBJ whole genome shotgun (WGS) entry which is preliminary data.</text>
</comment>
<dbReference type="Pfam" id="PF19300">
    <property type="entry name" value="BPD_transp_1_N"/>
    <property type="match status" value="1"/>
</dbReference>
<evidence type="ECO:0000259" key="8">
    <source>
        <dbReference type="PROSITE" id="PS50928"/>
    </source>
</evidence>
<feature type="transmembrane region" description="Helical" evidence="7">
    <location>
        <begin position="238"/>
        <end position="259"/>
    </location>
</feature>
<dbReference type="SUPFAM" id="SSF161098">
    <property type="entry name" value="MetI-like"/>
    <property type="match status" value="1"/>
</dbReference>
<accession>A0ABS4KL55</accession>
<evidence type="ECO:0000256" key="3">
    <source>
        <dbReference type="ARBA" id="ARBA00022475"/>
    </source>
</evidence>
<keyword evidence="6 7" id="KW-0472">Membrane</keyword>
<feature type="transmembrane region" description="Helical" evidence="7">
    <location>
        <begin position="106"/>
        <end position="127"/>
    </location>
</feature>
<dbReference type="CDD" id="cd06261">
    <property type="entry name" value="TM_PBP2"/>
    <property type="match status" value="1"/>
</dbReference>
<dbReference type="PROSITE" id="PS50928">
    <property type="entry name" value="ABC_TM1"/>
    <property type="match status" value="1"/>
</dbReference>
<evidence type="ECO:0000256" key="4">
    <source>
        <dbReference type="ARBA" id="ARBA00022692"/>
    </source>
</evidence>
<dbReference type="Pfam" id="PF00528">
    <property type="entry name" value="BPD_transp_1"/>
    <property type="match status" value="1"/>
</dbReference>
<feature type="transmembrane region" description="Helical" evidence="7">
    <location>
        <begin position="9"/>
        <end position="27"/>
    </location>
</feature>
<sequence>MRTYVLKRLLATIPMLIIVSLACFLMIQGMNSDPAEVVLRVRQTPIITEQAVEEMRIELGLDKPLFSRYVDWFSKSLRFDFGVSYVNPKRTVVSELKRSLPVTVQLALLSVLVVFITSLILGSLAAYHKNRSIDKIIRIFLFTFSSMPSYWLALMLIGFFSIRLNLLPTGGKSDSLHSLILPVITLSLAQIPIYVRLIRSNMIEVLNEDFIFYARAKGVHPLLLLKRHVLKNSIQSSITALGMSIPQLIAGTLVVENIFSLPGIGRLSIEAILSRDYPVIQAYVWLIGLLFILFNLIFDVIQGLNDPRIRQREA</sequence>